<dbReference type="SMART" id="SM00430">
    <property type="entry name" value="HOLI"/>
    <property type="match status" value="1"/>
</dbReference>
<dbReference type="GO" id="GO:0005634">
    <property type="term" value="C:nucleus"/>
    <property type="evidence" value="ECO:0007669"/>
    <property type="project" value="UniProtKB-SubCell"/>
</dbReference>
<keyword evidence="6 10" id="KW-0238">DNA-binding</keyword>
<name>A0A0V1LH45_9BILA</name>
<evidence type="ECO:0000256" key="4">
    <source>
        <dbReference type="ARBA" id="ARBA00022833"/>
    </source>
</evidence>
<dbReference type="SMART" id="SM00399">
    <property type="entry name" value="ZnF_C4"/>
    <property type="match status" value="1"/>
</dbReference>
<feature type="domain" description="NR LBD" evidence="12">
    <location>
        <begin position="292"/>
        <end position="535"/>
    </location>
</feature>
<dbReference type="GO" id="GO:0004879">
    <property type="term" value="F:nuclear receptor activity"/>
    <property type="evidence" value="ECO:0007669"/>
    <property type="project" value="TreeGrafter"/>
</dbReference>
<evidence type="ECO:0000259" key="11">
    <source>
        <dbReference type="PROSITE" id="PS51030"/>
    </source>
</evidence>
<dbReference type="InterPro" id="IPR035500">
    <property type="entry name" value="NHR-like_dom_sf"/>
</dbReference>
<keyword evidence="14" id="KW-1185">Reference proteome</keyword>
<dbReference type="Gene3D" id="3.30.50.10">
    <property type="entry name" value="Erythroid Transcription Factor GATA-1, subunit A"/>
    <property type="match status" value="1"/>
</dbReference>
<proteinExistence type="inferred from homology"/>
<dbReference type="PROSITE" id="PS51030">
    <property type="entry name" value="NUCLEAR_REC_DBD_2"/>
    <property type="match status" value="1"/>
</dbReference>
<evidence type="ECO:0000256" key="2">
    <source>
        <dbReference type="ARBA" id="ARBA00022723"/>
    </source>
</evidence>
<dbReference type="InterPro" id="IPR000536">
    <property type="entry name" value="Nucl_hrmn_rcpt_lig-bd"/>
</dbReference>
<dbReference type="InterPro" id="IPR013088">
    <property type="entry name" value="Znf_NHR/GATA"/>
</dbReference>
<gene>
    <name evidence="13" type="primary">HR3</name>
    <name evidence="13" type="ORF">T02_11587</name>
</gene>
<dbReference type="PANTHER" id="PTHR45805">
    <property type="entry name" value="NUCLEAR HORMONE RECEPTOR HR3-RELATED"/>
    <property type="match status" value="1"/>
</dbReference>
<keyword evidence="5 10" id="KW-0805">Transcription regulation</keyword>
<evidence type="ECO:0000256" key="10">
    <source>
        <dbReference type="RuleBase" id="RU004334"/>
    </source>
</evidence>
<dbReference type="PRINTS" id="PR00398">
    <property type="entry name" value="STRDHORMONER"/>
</dbReference>
<dbReference type="EMBL" id="JYDW01000051">
    <property type="protein sequence ID" value="KRZ58837.1"/>
    <property type="molecule type" value="Genomic_DNA"/>
</dbReference>
<dbReference type="FunFam" id="3.30.50.10:FF:000003">
    <property type="entry name" value="Nuclear orphan receptor ROR-beta"/>
    <property type="match status" value="1"/>
</dbReference>
<evidence type="ECO:0000256" key="9">
    <source>
        <dbReference type="ARBA" id="ARBA00023242"/>
    </source>
</evidence>
<dbReference type="CDD" id="cd06968">
    <property type="entry name" value="NR_DBD_ROR"/>
    <property type="match status" value="1"/>
</dbReference>
<comment type="similarity">
    <text evidence="10">Belongs to the nuclear hormone receptor family.</text>
</comment>
<dbReference type="AlphaFoldDB" id="A0A0V1LH45"/>
<dbReference type="SUPFAM" id="SSF48508">
    <property type="entry name" value="Nuclear receptor ligand-binding domain"/>
    <property type="match status" value="1"/>
</dbReference>
<evidence type="ECO:0000256" key="1">
    <source>
        <dbReference type="ARBA" id="ARBA00004123"/>
    </source>
</evidence>
<keyword evidence="8 10" id="KW-0675">Receptor</keyword>
<dbReference type="SUPFAM" id="SSF57716">
    <property type="entry name" value="Glucocorticoid receptor-like (DNA-binding domain)"/>
    <property type="match status" value="1"/>
</dbReference>
<dbReference type="OrthoDB" id="5771769at2759"/>
<reference evidence="13 14" key="1">
    <citation type="submission" date="2015-05" db="EMBL/GenBank/DDBJ databases">
        <title>Evolution of Trichinella species and genotypes.</title>
        <authorList>
            <person name="Korhonen P.K."/>
            <person name="Edoardo P."/>
            <person name="Giuseppe L.R."/>
            <person name="Gasser R.B."/>
        </authorList>
    </citation>
    <scope>NUCLEOTIDE SEQUENCE [LARGE SCALE GENOMIC DNA]</scope>
    <source>
        <strain evidence="13">ISS10</strain>
    </source>
</reference>
<accession>A0A0V1LH45</accession>
<dbReference type="GO" id="GO:0008270">
    <property type="term" value="F:zinc ion binding"/>
    <property type="evidence" value="ECO:0007669"/>
    <property type="project" value="UniProtKB-KW"/>
</dbReference>
<dbReference type="InterPro" id="IPR044101">
    <property type="entry name" value="NR_DBD_ROR"/>
</dbReference>
<evidence type="ECO:0000313" key="13">
    <source>
        <dbReference type="EMBL" id="KRZ58837.1"/>
    </source>
</evidence>
<comment type="subcellular location">
    <subcellularLocation>
        <location evidence="1 10">Nucleus</location>
    </subcellularLocation>
</comment>
<protein>
    <submittedName>
        <fullName evidence="13">Nuclear hormone receptor HR3</fullName>
    </submittedName>
</protein>
<dbReference type="InterPro" id="IPR001723">
    <property type="entry name" value="Nuclear_hrmn_rcpt"/>
</dbReference>
<dbReference type="PRINTS" id="PR00047">
    <property type="entry name" value="STROIDFINGER"/>
</dbReference>
<organism evidence="13 14">
    <name type="scientific">Trichinella nativa</name>
    <dbReference type="NCBI Taxonomy" id="6335"/>
    <lineage>
        <taxon>Eukaryota</taxon>
        <taxon>Metazoa</taxon>
        <taxon>Ecdysozoa</taxon>
        <taxon>Nematoda</taxon>
        <taxon>Enoplea</taxon>
        <taxon>Dorylaimia</taxon>
        <taxon>Trichinellida</taxon>
        <taxon>Trichinellidae</taxon>
        <taxon>Trichinella</taxon>
    </lineage>
</organism>
<sequence length="545" mass="61906">MDNTVKHRFHYTVHCFKNVKINRRNECDNNNNGTNNNKTIIFEKENSSNTKNRRKYLSRKLYFTQIEIIPCKVCGDKSSGVHYGVITCEGCKGFFRRSQSSVTNYQCPRSKTCVVDRVNRNRCQYCRLKKCLELGMSRDAVKFGRMSKKQREKVEDEVRMHKQLQEQFSMNVSGGMVAMNGSQNMYVQYSSPNTPYSPTAFYSSYATNGSAYLGNGYSGYYQSIPAVSSYQTNHVVNASPYTTNNFSPYVGTSGSGEQLAMQSFNSRVKIESPNDSLSNFSGNSASALLVSDVLTTIKTLTTAHAHTCIYSVEQRQQLKLNSVEQNQALIMKYKSMTRLDRWLDCANKLTHAVQQIIEFAKLVPGFMKLQQDDQIMLLKGGAFEVSLIRMSTLYDITADCVLYGGIYMPVMFFCSEDAAEQQFIVNVFNLVRELAACFLTESEIALYSALVLMFPGRNGIRNQTSIREMHELFFDCLAHETRNNHPNDLTLMPRLTSYLTTLQEVASQHVAVLAKFKKVSMVELPALYKELFLTNVIDLNKEIDL</sequence>
<evidence type="ECO:0000313" key="14">
    <source>
        <dbReference type="Proteomes" id="UP000054721"/>
    </source>
</evidence>
<keyword evidence="4 10" id="KW-0862">Zinc</keyword>
<dbReference type="Proteomes" id="UP000054721">
    <property type="component" value="Unassembled WGS sequence"/>
</dbReference>
<comment type="caution">
    <text evidence="13">The sequence shown here is derived from an EMBL/GenBank/DDBJ whole genome shotgun (WGS) entry which is preliminary data.</text>
</comment>
<dbReference type="GO" id="GO:0000978">
    <property type="term" value="F:RNA polymerase II cis-regulatory region sequence-specific DNA binding"/>
    <property type="evidence" value="ECO:0007669"/>
    <property type="project" value="TreeGrafter"/>
</dbReference>
<dbReference type="Pfam" id="PF00104">
    <property type="entry name" value="Hormone_recep"/>
    <property type="match status" value="1"/>
</dbReference>
<dbReference type="Pfam" id="PF00105">
    <property type="entry name" value="zf-C4"/>
    <property type="match status" value="1"/>
</dbReference>
<keyword evidence="7 10" id="KW-0804">Transcription</keyword>
<evidence type="ECO:0000256" key="7">
    <source>
        <dbReference type="ARBA" id="ARBA00023163"/>
    </source>
</evidence>
<dbReference type="PANTHER" id="PTHR45805:SF2">
    <property type="entry name" value="NUCLEAR HORMONE RECEPTOR HR3-RELATED"/>
    <property type="match status" value="1"/>
</dbReference>
<evidence type="ECO:0000256" key="8">
    <source>
        <dbReference type="ARBA" id="ARBA00023170"/>
    </source>
</evidence>
<evidence type="ECO:0000259" key="12">
    <source>
        <dbReference type="PROSITE" id="PS51843"/>
    </source>
</evidence>
<keyword evidence="9 10" id="KW-0539">Nucleus</keyword>
<dbReference type="InterPro" id="IPR001628">
    <property type="entry name" value="Znf_hrmn_rcpt"/>
</dbReference>
<dbReference type="PROSITE" id="PS51843">
    <property type="entry name" value="NR_LBD"/>
    <property type="match status" value="1"/>
</dbReference>
<dbReference type="PROSITE" id="PS00031">
    <property type="entry name" value="NUCLEAR_REC_DBD_1"/>
    <property type="match status" value="1"/>
</dbReference>
<dbReference type="STRING" id="6335.A0A0V1LH45"/>
<evidence type="ECO:0000256" key="3">
    <source>
        <dbReference type="ARBA" id="ARBA00022771"/>
    </source>
</evidence>
<feature type="domain" description="Nuclear receptor" evidence="11">
    <location>
        <begin position="68"/>
        <end position="143"/>
    </location>
</feature>
<keyword evidence="3 10" id="KW-0863">Zinc-finger</keyword>
<evidence type="ECO:0000256" key="5">
    <source>
        <dbReference type="ARBA" id="ARBA00023015"/>
    </source>
</evidence>
<evidence type="ECO:0000256" key="6">
    <source>
        <dbReference type="ARBA" id="ARBA00023125"/>
    </source>
</evidence>
<keyword evidence="2 10" id="KW-0479">Metal-binding</keyword>
<dbReference type="Gene3D" id="1.10.565.10">
    <property type="entry name" value="Retinoid X Receptor"/>
    <property type="match status" value="1"/>
</dbReference>